<dbReference type="AlphaFoldDB" id="A0A2N9JFJ9"/>
<name>A0A2N9JFJ9_9ACTN</name>
<keyword evidence="1 2" id="KW-0378">Hydrolase</keyword>
<dbReference type="Pfam" id="PF13563">
    <property type="entry name" value="2_5_RNA_ligase2"/>
    <property type="match status" value="1"/>
</dbReference>
<feature type="active site" description="Proton donor" evidence="2">
    <location>
        <position position="42"/>
    </location>
</feature>
<dbReference type="KEGG" id="mgg:MPLG2_1314"/>
<dbReference type="EC" id="3.1.4.58" evidence="2"/>
<dbReference type="InterPro" id="IPR009097">
    <property type="entry name" value="Cyclic_Pdiesterase"/>
</dbReference>
<comment type="catalytic activity">
    <reaction evidence="2">
        <text>a 3'-end 2',3'-cyclophospho-ribonucleotide-RNA + H2O = a 3'-end 2'-phospho-ribonucleotide-RNA + H(+)</text>
        <dbReference type="Rhea" id="RHEA:11828"/>
        <dbReference type="Rhea" id="RHEA-COMP:10464"/>
        <dbReference type="Rhea" id="RHEA-COMP:17353"/>
        <dbReference type="ChEBI" id="CHEBI:15377"/>
        <dbReference type="ChEBI" id="CHEBI:15378"/>
        <dbReference type="ChEBI" id="CHEBI:83064"/>
        <dbReference type="ChEBI" id="CHEBI:173113"/>
        <dbReference type="EC" id="3.1.4.58"/>
    </reaction>
</comment>
<gene>
    <name evidence="3" type="ORF">MPLG2_1314</name>
</gene>
<dbReference type="NCBIfam" id="TIGR02258">
    <property type="entry name" value="2_5_ligase"/>
    <property type="match status" value="1"/>
</dbReference>
<feature type="short sequence motif" description="HXTX 1" evidence="2">
    <location>
        <begin position="42"/>
        <end position="45"/>
    </location>
</feature>
<reference evidence="3 4" key="1">
    <citation type="submission" date="2018-02" db="EMBL/GenBank/DDBJ databases">
        <authorList>
            <person name="Cohen D.B."/>
            <person name="Kent A.D."/>
        </authorList>
    </citation>
    <scope>NUCLEOTIDE SEQUENCE [LARGE SCALE GENOMIC DNA]</scope>
    <source>
        <strain evidence="3">1</strain>
    </source>
</reference>
<dbReference type="HAMAP" id="MF_01940">
    <property type="entry name" value="RNA_CPDase"/>
    <property type="match status" value="1"/>
</dbReference>
<dbReference type="Proteomes" id="UP000238164">
    <property type="component" value="Chromosome 1"/>
</dbReference>
<dbReference type="EMBL" id="LT985188">
    <property type="protein sequence ID" value="SPD86350.1"/>
    <property type="molecule type" value="Genomic_DNA"/>
</dbReference>
<protein>
    <recommendedName>
        <fullName evidence="2">RNA 2',3'-cyclic phosphodiesterase</fullName>
        <shortName evidence="2">RNA 2',3'-CPDase</shortName>
        <ecNumber evidence="2">3.1.4.58</ecNumber>
    </recommendedName>
</protein>
<feature type="short sequence motif" description="HXTX 2" evidence="2">
    <location>
        <begin position="127"/>
        <end position="130"/>
    </location>
</feature>
<proteinExistence type="inferred from homology"/>
<dbReference type="PANTHER" id="PTHR35561">
    <property type="entry name" value="RNA 2',3'-CYCLIC PHOSPHODIESTERASE"/>
    <property type="match status" value="1"/>
</dbReference>
<keyword evidence="4" id="KW-1185">Reference proteome</keyword>
<dbReference type="PANTHER" id="PTHR35561:SF1">
    <property type="entry name" value="RNA 2',3'-CYCLIC PHOSPHODIESTERASE"/>
    <property type="match status" value="1"/>
</dbReference>
<organism evidence="3 4">
    <name type="scientific">Micropruina glycogenica</name>
    <dbReference type="NCBI Taxonomy" id="75385"/>
    <lineage>
        <taxon>Bacteria</taxon>
        <taxon>Bacillati</taxon>
        <taxon>Actinomycetota</taxon>
        <taxon>Actinomycetes</taxon>
        <taxon>Propionibacteriales</taxon>
        <taxon>Nocardioidaceae</taxon>
        <taxon>Micropruina</taxon>
    </lineage>
</organism>
<sequence>MTMRLFAAVVPPPAVLDALDACVEPRRDADPNLRWAGRHHWHLTLGFFGDVTDDRLEPLQQALGNVHGTPFTLTLDGAGTFPNPSKARVLYQGVTDGSDELGALSRRVRTAADRVGVPADNAKHVPHLTLARTRRPAPLTRWLTVVSSFPRLSFEVAGFVLMRSELHRSGPDYRVLQSVGLDGRPRTD</sequence>
<accession>A0A2N9JFJ9</accession>
<dbReference type="InterPro" id="IPR004175">
    <property type="entry name" value="RNA_CPDase"/>
</dbReference>
<comment type="similarity">
    <text evidence="2">Belongs to the 2H phosphoesterase superfamily. ThpR family.</text>
</comment>
<feature type="active site" description="Proton acceptor" evidence="2">
    <location>
        <position position="127"/>
    </location>
</feature>
<comment type="function">
    <text evidence="2">Hydrolyzes RNA 2',3'-cyclic phosphodiester to an RNA 2'-phosphomonoester.</text>
</comment>
<dbReference type="OrthoDB" id="9787070at2"/>
<evidence type="ECO:0000256" key="2">
    <source>
        <dbReference type="HAMAP-Rule" id="MF_01940"/>
    </source>
</evidence>
<dbReference type="Gene3D" id="3.90.1140.10">
    <property type="entry name" value="Cyclic phosphodiesterase"/>
    <property type="match status" value="1"/>
</dbReference>
<dbReference type="GO" id="GO:0004113">
    <property type="term" value="F:2',3'-cyclic-nucleotide 3'-phosphodiesterase activity"/>
    <property type="evidence" value="ECO:0007669"/>
    <property type="project" value="InterPro"/>
</dbReference>
<evidence type="ECO:0000313" key="3">
    <source>
        <dbReference type="EMBL" id="SPD86350.1"/>
    </source>
</evidence>
<dbReference type="GO" id="GO:0008664">
    <property type="term" value="F:RNA 2',3'-cyclic 3'-phosphodiesterase activity"/>
    <property type="evidence" value="ECO:0007669"/>
    <property type="project" value="UniProtKB-EC"/>
</dbReference>
<evidence type="ECO:0000313" key="4">
    <source>
        <dbReference type="Proteomes" id="UP000238164"/>
    </source>
</evidence>
<dbReference type="RefSeq" id="WP_158680913.1">
    <property type="nucleotide sequence ID" value="NZ_BAAAGO010000018.1"/>
</dbReference>
<evidence type="ECO:0000256" key="1">
    <source>
        <dbReference type="ARBA" id="ARBA00022801"/>
    </source>
</evidence>
<dbReference type="SUPFAM" id="SSF55144">
    <property type="entry name" value="LigT-like"/>
    <property type="match status" value="1"/>
</dbReference>